<dbReference type="GO" id="GO:0004386">
    <property type="term" value="F:helicase activity"/>
    <property type="evidence" value="ECO:0007669"/>
    <property type="project" value="InterPro"/>
</dbReference>
<feature type="domain" description="DNA2/NAM7 helicase-like C-terminal" evidence="3">
    <location>
        <begin position="622"/>
        <end position="841"/>
    </location>
</feature>
<evidence type="ECO:0000259" key="3">
    <source>
        <dbReference type="Pfam" id="PF13087"/>
    </source>
</evidence>
<dbReference type="SUPFAM" id="SSF52540">
    <property type="entry name" value="P-loop containing nucleoside triphosphate hydrolases"/>
    <property type="match status" value="1"/>
</dbReference>
<dbReference type="GO" id="GO:0031380">
    <property type="term" value="C:nuclear RNA-directed RNA polymerase complex"/>
    <property type="evidence" value="ECO:0007669"/>
    <property type="project" value="TreeGrafter"/>
</dbReference>
<dbReference type="InterPro" id="IPR045055">
    <property type="entry name" value="DNA2/NAM7-like"/>
</dbReference>
<keyword evidence="5" id="KW-1185">Reference proteome</keyword>
<dbReference type="PANTHER" id="PTHR10887">
    <property type="entry name" value="DNA2/NAM7 HELICASE FAMILY"/>
    <property type="match status" value="1"/>
</dbReference>
<evidence type="ECO:0000256" key="1">
    <source>
        <dbReference type="ARBA" id="ARBA00022806"/>
    </source>
</evidence>
<evidence type="ECO:0000259" key="2">
    <source>
        <dbReference type="Pfam" id="PF13086"/>
    </source>
</evidence>
<dbReference type="InterPro" id="IPR041677">
    <property type="entry name" value="DNA2/NAM7_AAA_11"/>
</dbReference>
<accession>A0A8H3IJD5</accession>
<feature type="domain" description="DNA2/NAM7 helicase helicase" evidence="2">
    <location>
        <begin position="240"/>
        <end position="605"/>
    </location>
</feature>
<dbReference type="GO" id="GO:0031048">
    <property type="term" value="P:regulatory ncRNA-mediated heterochromatin formation"/>
    <property type="evidence" value="ECO:0007669"/>
    <property type="project" value="TreeGrafter"/>
</dbReference>
<evidence type="ECO:0000313" key="4">
    <source>
        <dbReference type="EMBL" id="CAF9930202.1"/>
    </source>
</evidence>
<dbReference type="Gene3D" id="3.40.50.300">
    <property type="entry name" value="P-loop containing nucleotide triphosphate hydrolases"/>
    <property type="match status" value="3"/>
</dbReference>
<dbReference type="Proteomes" id="UP000664534">
    <property type="component" value="Unassembled WGS sequence"/>
</dbReference>
<keyword evidence="1" id="KW-0347">Helicase</keyword>
<dbReference type="InterPro" id="IPR047187">
    <property type="entry name" value="SF1_C_Upf1"/>
</dbReference>
<evidence type="ECO:0000313" key="5">
    <source>
        <dbReference type="Proteomes" id="UP000664534"/>
    </source>
</evidence>
<dbReference type="InterPro" id="IPR041679">
    <property type="entry name" value="DNA2/NAM7-like_C"/>
</dbReference>
<name>A0A8H3IJD5_9LECA</name>
<dbReference type="OrthoDB" id="2423195at2759"/>
<keyword evidence="1" id="KW-0547">Nucleotide-binding</keyword>
<reference evidence="4" key="1">
    <citation type="submission" date="2021-03" db="EMBL/GenBank/DDBJ databases">
        <authorList>
            <person name="Tagirdzhanova G."/>
        </authorList>
    </citation>
    <scope>NUCLEOTIDE SEQUENCE</scope>
</reference>
<protein>
    <submittedName>
        <fullName evidence="4">Uncharacterized protein</fullName>
    </submittedName>
</protein>
<sequence>MLAPQVLDYDDSMSTPKGVLYSLFRDIAFEEQIMSFRDAVTFRISFACPKALRGLRLGQSKRLEEGMLVALIGLEASALSTTFMVIEQRQTTFAMRPRTGNDLRASVVLSLADTSDTDAVRRLLYNSKGTRQERFGLVELPNVLYVGFYWTLKDLQDKSASDKDLAFITSIAPSTTGSSPELSPPEYALVDDFAFQLNSLRKKDDAAYASSLTLRPLELASNNEAKIIAIDSLCRETTLDRGQATALCENLCRGFAFTQGPPGTGKSFLGVALTKVLLESRGPISRRSPVLIVCTTNHALDSFLKDIQAAGVTKIVRLGSNSKETWTKAFSLRAVARGLKKTTLERSRENQAHRQVEGLTIEGTSWCESLNADVLSWPAVRELLKTRYPAILERFAGLEKVDSSRISDIRLARKAGGFAFEFWATGGDINDLDRLLEKFSSMLGNQYEFRNDADDVDLQTRYRILDNIALNAANTAASDPSSGCDVWKMTFRERQRLLNKWKEEIDPRTILDRTAEIHRRHQVAVLKRGEVHNDIDARCLREQDVIAMTMTACAMKSSMLNQLEVQTVICEEAGEVMEAQTLCTLFPSVKHAIFIGDPLQLRPQINQPALSLETTVGASYRLDESLMERMMVPSTPGTQPIASSRLDLQRRSHPDIADLMRCTQYPFLKDHELARSREMVAGMLDRVWWLDHEMPEDTPDPGSSMAKSFSNAYEVEMVAGLVEYLINSNEFNYQDITILTPYNGQLAAFTHRLSGMCSLWLSEKDRESLILEGLLEPDEASFGAKADLNLASMLRLATIDNFQGEESKIIILSTVRSNFESRVGFLKTPNRINVGCSRAKNDF</sequence>
<dbReference type="AlphaFoldDB" id="A0A8H3IJD5"/>
<dbReference type="CDD" id="cd18808">
    <property type="entry name" value="SF1_C_Upf1"/>
    <property type="match status" value="1"/>
</dbReference>
<proteinExistence type="predicted"/>
<dbReference type="PANTHER" id="PTHR10887:SF445">
    <property type="entry name" value="NFX1-TYPE ZINC FINGER-CONTAINING PROTEIN 1"/>
    <property type="match status" value="1"/>
</dbReference>
<dbReference type="EMBL" id="CAJPDT010000056">
    <property type="protein sequence ID" value="CAF9930202.1"/>
    <property type="molecule type" value="Genomic_DNA"/>
</dbReference>
<keyword evidence="1" id="KW-0378">Hydrolase</keyword>
<keyword evidence="1" id="KW-0067">ATP-binding</keyword>
<dbReference type="InterPro" id="IPR027417">
    <property type="entry name" value="P-loop_NTPase"/>
</dbReference>
<dbReference type="Pfam" id="PF13087">
    <property type="entry name" value="AAA_12"/>
    <property type="match status" value="1"/>
</dbReference>
<organism evidence="4 5">
    <name type="scientific">Imshaugia aleurites</name>
    <dbReference type="NCBI Taxonomy" id="172621"/>
    <lineage>
        <taxon>Eukaryota</taxon>
        <taxon>Fungi</taxon>
        <taxon>Dikarya</taxon>
        <taxon>Ascomycota</taxon>
        <taxon>Pezizomycotina</taxon>
        <taxon>Lecanoromycetes</taxon>
        <taxon>OSLEUM clade</taxon>
        <taxon>Lecanoromycetidae</taxon>
        <taxon>Lecanorales</taxon>
        <taxon>Lecanorineae</taxon>
        <taxon>Parmeliaceae</taxon>
        <taxon>Imshaugia</taxon>
    </lineage>
</organism>
<dbReference type="Pfam" id="PF13086">
    <property type="entry name" value="AAA_11"/>
    <property type="match status" value="1"/>
</dbReference>
<gene>
    <name evidence="4" type="ORF">IMSHALPRED_008112</name>
</gene>
<comment type="caution">
    <text evidence="4">The sequence shown here is derived from an EMBL/GenBank/DDBJ whole genome shotgun (WGS) entry which is preliminary data.</text>
</comment>